<organism evidence="9 10">
    <name type="scientific">Daphnia galeata</name>
    <dbReference type="NCBI Taxonomy" id="27404"/>
    <lineage>
        <taxon>Eukaryota</taxon>
        <taxon>Metazoa</taxon>
        <taxon>Ecdysozoa</taxon>
        <taxon>Arthropoda</taxon>
        <taxon>Crustacea</taxon>
        <taxon>Branchiopoda</taxon>
        <taxon>Diplostraca</taxon>
        <taxon>Cladocera</taxon>
        <taxon>Anomopoda</taxon>
        <taxon>Daphniidae</taxon>
        <taxon>Daphnia</taxon>
    </lineage>
</organism>
<evidence type="ECO:0000256" key="6">
    <source>
        <dbReference type="PROSITE-ProRule" id="PRU01313"/>
    </source>
</evidence>
<evidence type="ECO:0000259" key="8">
    <source>
        <dbReference type="PROSITE" id="PS51968"/>
    </source>
</evidence>
<feature type="compositionally biased region" description="Low complexity" evidence="7">
    <location>
        <begin position="166"/>
        <end position="177"/>
    </location>
</feature>
<feature type="region of interest" description="Disordered" evidence="7">
    <location>
        <begin position="462"/>
        <end position="495"/>
    </location>
</feature>
<feature type="compositionally biased region" description="Polar residues" evidence="7">
    <location>
        <begin position="183"/>
        <end position="194"/>
    </location>
</feature>
<evidence type="ECO:0000256" key="5">
    <source>
        <dbReference type="ARBA" id="ARBA00023242"/>
    </source>
</evidence>
<keyword evidence="2" id="KW-0805">Transcription regulation</keyword>
<feature type="compositionally biased region" description="Polar residues" evidence="7">
    <location>
        <begin position="537"/>
        <end position="563"/>
    </location>
</feature>
<feature type="region of interest" description="Disordered" evidence="7">
    <location>
        <begin position="326"/>
        <end position="345"/>
    </location>
</feature>
<feature type="region of interest" description="Disordered" evidence="7">
    <location>
        <begin position="139"/>
        <end position="198"/>
    </location>
</feature>
<keyword evidence="10" id="KW-1185">Reference proteome</keyword>
<evidence type="ECO:0000313" key="9">
    <source>
        <dbReference type="EMBL" id="CAH0108531.1"/>
    </source>
</evidence>
<name>A0A8J2RU63_9CRUS</name>
<dbReference type="InterPro" id="IPR007604">
    <property type="entry name" value="CP2"/>
</dbReference>
<dbReference type="OrthoDB" id="7680836at2759"/>
<feature type="compositionally biased region" description="Basic and acidic residues" evidence="7">
    <location>
        <begin position="514"/>
        <end position="524"/>
    </location>
</feature>
<evidence type="ECO:0000256" key="1">
    <source>
        <dbReference type="ARBA" id="ARBA00004123"/>
    </source>
</evidence>
<dbReference type="EMBL" id="CAKKLH010000285">
    <property type="protein sequence ID" value="CAH0108531.1"/>
    <property type="molecule type" value="Genomic_DNA"/>
</dbReference>
<feature type="region of interest" description="Disordered" evidence="7">
    <location>
        <begin position="508"/>
        <end position="571"/>
    </location>
</feature>
<evidence type="ECO:0000313" key="10">
    <source>
        <dbReference type="Proteomes" id="UP000789390"/>
    </source>
</evidence>
<dbReference type="PROSITE" id="PS51968">
    <property type="entry name" value="GRH_CP2_DB"/>
    <property type="match status" value="1"/>
</dbReference>
<dbReference type="GO" id="GO:0001228">
    <property type="term" value="F:DNA-binding transcription activator activity, RNA polymerase II-specific"/>
    <property type="evidence" value="ECO:0007669"/>
    <property type="project" value="TreeGrafter"/>
</dbReference>
<protein>
    <recommendedName>
        <fullName evidence="8">Grh/CP2 DB domain-containing protein</fullName>
    </recommendedName>
</protein>
<evidence type="ECO:0000256" key="7">
    <source>
        <dbReference type="SAM" id="MobiDB-lite"/>
    </source>
</evidence>
<dbReference type="Pfam" id="PF04516">
    <property type="entry name" value="CP2"/>
    <property type="match status" value="1"/>
</dbReference>
<dbReference type="InterPro" id="IPR057520">
    <property type="entry name" value="GRHL1/CP2_C"/>
</dbReference>
<comment type="caution">
    <text evidence="9">The sequence shown here is derived from an EMBL/GenBank/DDBJ whole genome shotgun (WGS) entry which is preliminary data.</text>
</comment>
<proteinExistence type="predicted"/>
<feature type="domain" description="Grh/CP2 DB" evidence="8">
    <location>
        <begin position="584"/>
        <end position="812"/>
    </location>
</feature>
<keyword evidence="4" id="KW-0804">Transcription</keyword>
<comment type="subcellular location">
    <subcellularLocation>
        <location evidence="1 6">Nucleus</location>
    </subcellularLocation>
</comment>
<feature type="region of interest" description="Disordered" evidence="7">
    <location>
        <begin position="1"/>
        <end position="66"/>
    </location>
</feature>
<feature type="compositionally biased region" description="Gly residues" evidence="7">
    <location>
        <begin position="47"/>
        <end position="59"/>
    </location>
</feature>
<dbReference type="Pfam" id="PF25416">
    <property type="entry name" value="GRHL1_C"/>
    <property type="match status" value="1"/>
</dbReference>
<dbReference type="AlphaFoldDB" id="A0A8J2RU63"/>
<keyword evidence="5 6" id="KW-0539">Nucleus</keyword>
<dbReference type="GO" id="GO:0000978">
    <property type="term" value="F:RNA polymerase II cis-regulatory region sequence-specific DNA binding"/>
    <property type="evidence" value="ECO:0007669"/>
    <property type="project" value="TreeGrafter"/>
</dbReference>
<dbReference type="GO" id="GO:0005634">
    <property type="term" value="C:nucleus"/>
    <property type="evidence" value="ECO:0007669"/>
    <property type="project" value="UniProtKB-SubCell"/>
</dbReference>
<dbReference type="PANTHER" id="PTHR11037:SF20">
    <property type="entry name" value="PROTEIN GRAINYHEAD"/>
    <property type="match status" value="1"/>
</dbReference>
<reference evidence="9" key="1">
    <citation type="submission" date="2021-11" db="EMBL/GenBank/DDBJ databases">
        <authorList>
            <person name="Schell T."/>
        </authorList>
    </citation>
    <scope>NUCLEOTIDE SEQUENCE</scope>
    <source>
        <strain evidence="9">M5</strain>
    </source>
</reference>
<dbReference type="PANTHER" id="PTHR11037">
    <property type="entry name" value="TRANSCRIPTION FACTOR CP2"/>
    <property type="match status" value="1"/>
</dbReference>
<sequence>MPQVLPLVKTAAIKSPSRSPSSPTRPSSSSSSVTRIRMSSAAETLGAVGGGSGSSGAGGAATPAGENEDAAWRNTFYEHPLHAATNAMLHLGGGNALNEDSSVNSVGSVLVSYEHHYYSNKSQHHHQPHQHHSLINSLPVSSSVQSGHKDGKSMNDLWPRSGMGGSHSSSADGLSSGKEIGGQNHQSHEQTTSEPDIYPLAIKKEPEDLTRRNLRHVLHHPDSRIVCTNDNKVDSGVSGTVISRVLADGELVHEMIPRLESISHVMGGSGSGSVNDAREGPNPSGSVIHIRRPISSQPQQHDGDSMMSPAALDLARAGIQSALQQQYSPSAYSSNSGAVGNGHQQSGLASIQAVNNHGYDSSPGPAYGLVSPNEPGVYTAIHPSSTLRQQPSGYTVSSSVGSSDSFYRDYFNSSANNNSNANANSNSNGDQQYARAVAQLAYGEGHESSFGDRFIRNHPGVYKQQQQQQGTGLTVDLPSPDSGIGVDAVTPRDQSVAQQNFDYTEYPGLIGEPAIEHPSSEQQHHNSAHGGSDEGSRTPTSGGEHSKSSMSPGSTHLNSSRSRSWPDCNRQSEVDKIQIPKVFNQYGFRYYLESPISTSQRREDDRITYINKGQFYGITLEYVPDPERPLKNQTVKTMVMLVFREEKSPEDEAKAWQFWHGRQHSAKQRILDADTKNSSGLIGCIEEVAHNAICIYWNPLESSAKINVAVQCLSTDFSSQKGVKGLPLHLQIDTFDDPRDSIPVFHRGYCQVKVFCDKGAERKTRDEERRAAKRKMVVTGRNKRLEELYHLNAERSEFYHMADLMKPPTLFTPDDHEKLGAPMELPSFYGQDHERKEFLDTHTSLIGAPAIATSGNIAALYSSPASKRRKLTPPPCERVMIYVRQENELAFTPLHLVPPTSLGLLDAIESKYKLSASTINMLYRKNAKGILAKIDDDMLKHYCNEDLFILEITTSSEEGMYDITLKELYDT</sequence>
<dbReference type="InterPro" id="IPR040167">
    <property type="entry name" value="TF_CP2-like"/>
</dbReference>
<feature type="compositionally biased region" description="Low complexity" evidence="7">
    <location>
        <begin position="15"/>
        <end position="40"/>
    </location>
</feature>
<evidence type="ECO:0000256" key="4">
    <source>
        <dbReference type="ARBA" id="ARBA00023163"/>
    </source>
</evidence>
<evidence type="ECO:0000256" key="3">
    <source>
        <dbReference type="ARBA" id="ARBA00023125"/>
    </source>
</evidence>
<accession>A0A8J2RU63</accession>
<keyword evidence="3 6" id="KW-0238">DNA-binding</keyword>
<evidence type="ECO:0000256" key="2">
    <source>
        <dbReference type="ARBA" id="ARBA00023015"/>
    </source>
</evidence>
<gene>
    <name evidence="9" type="ORF">DGAL_LOCUS11924</name>
</gene>
<feature type="region of interest" description="Disordered" evidence="7">
    <location>
        <begin position="268"/>
        <end position="290"/>
    </location>
</feature>
<dbReference type="Proteomes" id="UP000789390">
    <property type="component" value="Unassembled WGS sequence"/>
</dbReference>